<dbReference type="AlphaFoldDB" id="A0A0C3NFE6"/>
<sequence>MAATGVCVAPSFSPCSLSRLRTLLAAAFLRYLNPLCISKHPVLIRNVITTYAQNGRSLVHRASRSPMIINQVVESVFDLMHT</sequence>
<proteinExistence type="predicted"/>
<dbReference type="InParanoid" id="A0A0C3NFE6"/>
<keyword evidence="2" id="KW-1185">Reference proteome</keyword>
<reference evidence="2" key="2">
    <citation type="submission" date="2015-01" db="EMBL/GenBank/DDBJ databases">
        <title>Evolutionary Origins and Diversification of the Mycorrhizal Mutualists.</title>
        <authorList>
            <consortium name="DOE Joint Genome Institute"/>
            <consortium name="Mycorrhizal Genomics Consortium"/>
            <person name="Kohler A."/>
            <person name="Kuo A."/>
            <person name="Nagy L.G."/>
            <person name="Floudas D."/>
            <person name="Copeland A."/>
            <person name="Barry K.W."/>
            <person name="Cichocki N."/>
            <person name="Veneault-Fourrey C."/>
            <person name="LaButti K."/>
            <person name="Lindquist E.A."/>
            <person name="Lipzen A."/>
            <person name="Lundell T."/>
            <person name="Morin E."/>
            <person name="Murat C."/>
            <person name="Riley R."/>
            <person name="Ohm R."/>
            <person name="Sun H."/>
            <person name="Tunlid A."/>
            <person name="Henrissat B."/>
            <person name="Grigoriev I.V."/>
            <person name="Hibbett D.S."/>
            <person name="Martin F."/>
        </authorList>
    </citation>
    <scope>NUCLEOTIDE SEQUENCE [LARGE SCALE GENOMIC DNA]</scope>
    <source>
        <strain evidence="2">Marx 270</strain>
    </source>
</reference>
<evidence type="ECO:0000313" key="2">
    <source>
        <dbReference type="Proteomes" id="UP000054217"/>
    </source>
</evidence>
<gene>
    <name evidence="1" type="ORF">M404DRAFT_1004478</name>
</gene>
<dbReference type="Proteomes" id="UP000054217">
    <property type="component" value="Unassembled WGS sequence"/>
</dbReference>
<organism evidence="1 2">
    <name type="scientific">Pisolithus tinctorius Marx 270</name>
    <dbReference type="NCBI Taxonomy" id="870435"/>
    <lineage>
        <taxon>Eukaryota</taxon>
        <taxon>Fungi</taxon>
        <taxon>Dikarya</taxon>
        <taxon>Basidiomycota</taxon>
        <taxon>Agaricomycotina</taxon>
        <taxon>Agaricomycetes</taxon>
        <taxon>Agaricomycetidae</taxon>
        <taxon>Boletales</taxon>
        <taxon>Sclerodermatineae</taxon>
        <taxon>Pisolithaceae</taxon>
        <taxon>Pisolithus</taxon>
    </lineage>
</organism>
<accession>A0A0C3NFE6</accession>
<dbReference type="HOGENOM" id="CLU_2559231_0_0_1"/>
<dbReference type="EMBL" id="KN832002">
    <property type="protein sequence ID" value="KIN99769.1"/>
    <property type="molecule type" value="Genomic_DNA"/>
</dbReference>
<protein>
    <submittedName>
        <fullName evidence="1">Uncharacterized protein</fullName>
    </submittedName>
</protein>
<reference evidence="1 2" key="1">
    <citation type="submission" date="2014-04" db="EMBL/GenBank/DDBJ databases">
        <authorList>
            <consortium name="DOE Joint Genome Institute"/>
            <person name="Kuo A."/>
            <person name="Kohler A."/>
            <person name="Costa M.D."/>
            <person name="Nagy L.G."/>
            <person name="Floudas D."/>
            <person name="Copeland A."/>
            <person name="Barry K.W."/>
            <person name="Cichocki N."/>
            <person name="Veneault-Fourrey C."/>
            <person name="LaButti K."/>
            <person name="Lindquist E.A."/>
            <person name="Lipzen A."/>
            <person name="Lundell T."/>
            <person name="Morin E."/>
            <person name="Murat C."/>
            <person name="Sun H."/>
            <person name="Tunlid A."/>
            <person name="Henrissat B."/>
            <person name="Grigoriev I.V."/>
            <person name="Hibbett D.S."/>
            <person name="Martin F."/>
            <person name="Nordberg H.P."/>
            <person name="Cantor M.N."/>
            <person name="Hua S.X."/>
        </authorList>
    </citation>
    <scope>NUCLEOTIDE SEQUENCE [LARGE SCALE GENOMIC DNA]</scope>
    <source>
        <strain evidence="1 2">Marx 270</strain>
    </source>
</reference>
<name>A0A0C3NFE6_PISTI</name>
<evidence type="ECO:0000313" key="1">
    <source>
        <dbReference type="EMBL" id="KIN99769.1"/>
    </source>
</evidence>